<keyword evidence="1 2" id="KW-0175">Coiled coil</keyword>
<dbReference type="PANTHER" id="PTHR21549">
    <property type="entry name" value="MUTATED IN BLADDER CANCER 1"/>
    <property type="match status" value="1"/>
</dbReference>
<evidence type="ECO:0000256" key="2">
    <source>
        <dbReference type="SAM" id="Coils"/>
    </source>
</evidence>
<reference evidence="3" key="2">
    <citation type="submission" date="2004-02" db="EMBL/GenBank/DDBJ databases">
        <authorList>
            <consortium name="Genoscope"/>
            <consortium name="Whitehead Institute Centre for Genome Research"/>
        </authorList>
    </citation>
    <scope>NUCLEOTIDE SEQUENCE</scope>
</reference>
<dbReference type="OrthoDB" id="448087at2759"/>
<dbReference type="KEGG" id="tng:GSTEN00030566G001"/>
<protein>
    <submittedName>
        <fullName evidence="3">(spotted green pufferfish) hypothetical protein</fullName>
    </submittedName>
</protein>
<dbReference type="EMBL" id="CAAE01015004">
    <property type="protein sequence ID" value="CAG09329.1"/>
    <property type="molecule type" value="Genomic_DNA"/>
</dbReference>
<feature type="coiled-coil region" evidence="2">
    <location>
        <begin position="136"/>
        <end position="163"/>
    </location>
</feature>
<name>Q4RQK3_TETNG</name>
<gene>
    <name evidence="3" type="ORF">GSTENG00030566001</name>
</gene>
<dbReference type="PANTHER" id="PTHR21549:SF1">
    <property type="entry name" value="COILED-COIL DOMAIN-CONTAINING PROTEIN 148"/>
    <property type="match status" value="1"/>
</dbReference>
<reference evidence="3" key="1">
    <citation type="journal article" date="2004" name="Nature">
        <title>Genome duplication in the teleost fish Tetraodon nigroviridis reveals the early vertebrate proto-karyotype.</title>
        <authorList>
            <person name="Jaillon O."/>
            <person name="Aury J.-M."/>
            <person name="Brunet F."/>
            <person name="Petit J.-L."/>
            <person name="Stange-Thomann N."/>
            <person name="Mauceli E."/>
            <person name="Bouneau L."/>
            <person name="Fischer C."/>
            <person name="Ozouf-Costaz C."/>
            <person name="Bernot A."/>
            <person name="Nicaud S."/>
            <person name="Jaffe D."/>
            <person name="Fisher S."/>
            <person name="Lutfalla G."/>
            <person name="Dossat C."/>
            <person name="Segurens B."/>
            <person name="Dasilva C."/>
            <person name="Salanoubat M."/>
            <person name="Levy M."/>
            <person name="Boudet N."/>
            <person name="Castellano S."/>
            <person name="Anthouard V."/>
            <person name="Jubin C."/>
            <person name="Castelli V."/>
            <person name="Katinka M."/>
            <person name="Vacherie B."/>
            <person name="Biemont C."/>
            <person name="Skalli Z."/>
            <person name="Cattolico L."/>
            <person name="Poulain J."/>
            <person name="De Berardinis V."/>
            <person name="Cruaud C."/>
            <person name="Duprat S."/>
            <person name="Brottier P."/>
            <person name="Coutanceau J.-P."/>
            <person name="Gouzy J."/>
            <person name="Parra G."/>
            <person name="Lardier G."/>
            <person name="Chapple C."/>
            <person name="McKernan K.J."/>
            <person name="McEwan P."/>
            <person name="Bosak S."/>
            <person name="Kellis M."/>
            <person name="Volff J.-N."/>
            <person name="Guigo R."/>
            <person name="Zody M.C."/>
            <person name="Mesirov J."/>
            <person name="Lindblad-Toh K."/>
            <person name="Birren B."/>
            <person name="Nusbaum C."/>
            <person name="Kahn D."/>
            <person name="Robinson-Rechavi M."/>
            <person name="Laudet V."/>
            <person name="Schachter V."/>
            <person name="Quetier F."/>
            <person name="Saurin W."/>
            <person name="Scarpelli C."/>
            <person name="Wincker P."/>
            <person name="Lander E.S."/>
            <person name="Weissenbach J."/>
            <person name="Roest Crollius H."/>
        </authorList>
    </citation>
    <scope>NUCLEOTIDE SEQUENCE [LARGE SCALE GENOMIC DNA]</scope>
</reference>
<dbReference type="InterPro" id="IPR039902">
    <property type="entry name" value="CCDC148/CCDC112"/>
</dbReference>
<evidence type="ECO:0000313" key="3">
    <source>
        <dbReference type="EMBL" id="CAG09329.1"/>
    </source>
</evidence>
<organism evidence="3">
    <name type="scientific">Tetraodon nigroviridis</name>
    <name type="common">Spotted green pufferfish</name>
    <name type="synonym">Chelonodon nigroviridis</name>
    <dbReference type="NCBI Taxonomy" id="99883"/>
    <lineage>
        <taxon>Eukaryota</taxon>
        <taxon>Metazoa</taxon>
        <taxon>Chordata</taxon>
        <taxon>Craniata</taxon>
        <taxon>Vertebrata</taxon>
        <taxon>Euteleostomi</taxon>
        <taxon>Actinopterygii</taxon>
        <taxon>Neopterygii</taxon>
        <taxon>Teleostei</taxon>
        <taxon>Neoteleostei</taxon>
        <taxon>Acanthomorphata</taxon>
        <taxon>Eupercaria</taxon>
        <taxon>Tetraodontiformes</taxon>
        <taxon>Tetradontoidea</taxon>
        <taxon>Tetraodontidae</taxon>
        <taxon>Tetraodon</taxon>
    </lineage>
</organism>
<sequence length="339" mass="40468">MSGTHRFNTKYRAEEAEKLALRMKHGVGISKYKAVDYERLQAIIDAKRLETDALGEKNKQLQREARTTKESSILQQQRQYTHDITSSRELFMDMLQRLFPDRTGKQLLEHERVWDMWRYTQVQLRVVTQQWQRDYKELWNRALVTLEEANHAHQEELKLQKDRKHQRDVCLQLRKKTLLFRRCQTVGQSQVEEFEYLEVLFTELVVVPGAGCSFGQIYFCRDGQQNRSRCFYGREKKWRDRIVWKLCAIRVVAEGDPDRMMAHTEAWKSRHKEEECEDQRALYSLNTYTDAQIMSDPRVRIEQSLRKAGLYHSQYAKKVLSTIQPPKPPRKDTKSTFKF</sequence>
<dbReference type="AlphaFoldDB" id="Q4RQK3"/>
<comment type="caution">
    <text evidence="3">The sequence shown here is derived from an EMBL/GenBank/DDBJ whole genome shotgun (WGS) entry which is preliminary data.</text>
</comment>
<proteinExistence type="predicted"/>
<evidence type="ECO:0000256" key="1">
    <source>
        <dbReference type="ARBA" id="ARBA00023054"/>
    </source>
</evidence>
<accession>Q4RQK3</accession>